<organism evidence="1 2">
    <name type="scientific">Methylobacterium oryzae</name>
    <dbReference type="NCBI Taxonomy" id="334852"/>
    <lineage>
        <taxon>Bacteria</taxon>
        <taxon>Pseudomonadati</taxon>
        <taxon>Pseudomonadota</taxon>
        <taxon>Alphaproteobacteria</taxon>
        <taxon>Hyphomicrobiales</taxon>
        <taxon>Methylobacteriaceae</taxon>
        <taxon>Methylobacterium</taxon>
    </lineage>
</organism>
<sequence>MFDSDDRGLMIGMAIGIGRRMRDMEADHSADLGRYQHAIDEVVEQRDTHATHLIARNHQIRAMWDAMASILDTLPDDHPMVQSTAALDLHGRPMTRAQIAIGTMALQRALEDEFVYYETLRELAHLIGVRRDQVRAWGLRQQLAQSGRIETARDLLKALR</sequence>
<protein>
    <submittedName>
        <fullName evidence="1">Uncharacterized protein</fullName>
    </submittedName>
</protein>
<keyword evidence="2" id="KW-1185">Reference proteome</keyword>
<accession>A0ABU7TYD4</accession>
<dbReference type="RefSeq" id="WP_053622507.1">
    <property type="nucleotide sequence ID" value="NZ_MLCA01000019.1"/>
</dbReference>
<name>A0ABU7TYD4_9HYPH</name>
<evidence type="ECO:0000313" key="1">
    <source>
        <dbReference type="EMBL" id="MEE7494877.1"/>
    </source>
</evidence>
<reference evidence="1 2" key="1">
    <citation type="journal article" date="2012" name="Genet. Mol. Biol.">
        <title>Analysis of 16S rRNA and mxaF genes revealing insights into Methylobacterium niche-specific plant association.</title>
        <authorList>
            <person name="Dourado M.N."/>
            <person name="Andreote F.D."/>
            <person name="Dini-Andreote F."/>
            <person name="Conti R."/>
            <person name="Araujo J.M."/>
            <person name="Araujo W.L."/>
        </authorList>
    </citation>
    <scope>NUCLEOTIDE SEQUENCE [LARGE SCALE GENOMIC DNA]</scope>
    <source>
        <strain evidence="1 2">TC3-10</strain>
    </source>
</reference>
<comment type="caution">
    <text evidence="1">The sequence shown here is derived from an EMBL/GenBank/DDBJ whole genome shotgun (WGS) entry which is preliminary data.</text>
</comment>
<dbReference type="Proteomes" id="UP001355206">
    <property type="component" value="Unassembled WGS sequence"/>
</dbReference>
<gene>
    <name evidence="1" type="ORF">MOTC310_32505</name>
</gene>
<proteinExistence type="predicted"/>
<dbReference type="EMBL" id="MLCA01000019">
    <property type="protein sequence ID" value="MEE7494877.1"/>
    <property type="molecule type" value="Genomic_DNA"/>
</dbReference>
<evidence type="ECO:0000313" key="2">
    <source>
        <dbReference type="Proteomes" id="UP001355206"/>
    </source>
</evidence>